<name>A0ACB9M7X5_9MYRT</name>
<gene>
    <name evidence="1" type="ORF">MLD38_033093</name>
</gene>
<keyword evidence="2" id="KW-1185">Reference proteome</keyword>
<organism evidence="1 2">
    <name type="scientific">Melastoma candidum</name>
    <dbReference type="NCBI Taxonomy" id="119954"/>
    <lineage>
        <taxon>Eukaryota</taxon>
        <taxon>Viridiplantae</taxon>
        <taxon>Streptophyta</taxon>
        <taxon>Embryophyta</taxon>
        <taxon>Tracheophyta</taxon>
        <taxon>Spermatophyta</taxon>
        <taxon>Magnoliopsida</taxon>
        <taxon>eudicotyledons</taxon>
        <taxon>Gunneridae</taxon>
        <taxon>Pentapetalae</taxon>
        <taxon>rosids</taxon>
        <taxon>malvids</taxon>
        <taxon>Myrtales</taxon>
        <taxon>Melastomataceae</taxon>
        <taxon>Melastomatoideae</taxon>
        <taxon>Melastomateae</taxon>
        <taxon>Melastoma</taxon>
    </lineage>
</organism>
<sequence length="118" mass="12637">MPAACEVDRDDDDLDVYEDVASSSRGSSPDYGSRLLFGKPPPLPLDRDETNTSSSSSSTLLSRAEPIDAVASSIPAYGYSLSSPMPVMAFFVELMLSPEYLMTGPCLSAALYGFGRRV</sequence>
<dbReference type="EMBL" id="CM042889">
    <property type="protein sequence ID" value="KAI4319504.1"/>
    <property type="molecule type" value="Genomic_DNA"/>
</dbReference>
<evidence type="ECO:0000313" key="1">
    <source>
        <dbReference type="EMBL" id="KAI4319504.1"/>
    </source>
</evidence>
<accession>A0ACB9M7X5</accession>
<proteinExistence type="predicted"/>
<comment type="caution">
    <text evidence="1">The sequence shown here is derived from an EMBL/GenBank/DDBJ whole genome shotgun (WGS) entry which is preliminary data.</text>
</comment>
<dbReference type="Proteomes" id="UP001057402">
    <property type="component" value="Chromosome 10"/>
</dbReference>
<reference evidence="2" key="1">
    <citation type="journal article" date="2023" name="Front. Plant Sci.">
        <title>Chromosomal-level genome assembly of Melastoma candidum provides insights into trichome evolution.</title>
        <authorList>
            <person name="Zhong Y."/>
            <person name="Wu W."/>
            <person name="Sun C."/>
            <person name="Zou P."/>
            <person name="Liu Y."/>
            <person name="Dai S."/>
            <person name="Zhou R."/>
        </authorList>
    </citation>
    <scope>NUCLEOTIDE SEQUENCE [LARGE SCALE GENOMIC DNA]</scope>
</reference>
<evidence type="ECO:0000313" key="2">
    <source>
        <dbReference type="Proteomes" id="UP001057402"/>
    </source>
</evidence>
<protein>
    <submittedName>
        <fullName evidence="1">Uncharacterized protein</fullName>
    </submittedName>
</protein>